<evidence type="ECO:0000259" key="4">
    <source>
        <dbReference type="Pfam" id="PF00578"/>
    </source>
</evidence>
<dbReference type="GO" id="GO:0005829">
    <property type="term" value="C:cytosol"/>
    <property type="evidence" value="ECO:0007669"/>
    <property type="project" value="TreeGrafter"/>
</dbReference>
<dbReference type="EMBL" id="LJUI01000160">
    <property type="protein sequence ID" value="KPK66685.1"/>
    <property type="molecule type" value="Genomic_DNA"/>
</dbReference>
<comment type="function">
    <text evidence="3">Thiol-specific peroxidase that catalyzes the reduction of hydrogen peroxide and organic hydroperoxides to water and alcohols, respectively. Plays a role in cell protection against oxidative stress by detoxifying peroxides.</text>
</comment>
<evidence type="ECO:0000256" key="2">
    <source>
        <dbReference type="ARBA" id="ARBA00023002"/>
    </source>
</evidence>
<dbReference type="Gene3D" id="3.40.30.10">
    <property type="entry name" value="Glutaredoxin"/>
    <property type="match status" value="1"/>
</dbReference>
<dbReference type="Proteomes" id="UP000051717">
    <property type="component" value="Unassembled WGS sequence"/>
</dbReference>
<evidence type="ECO:0000256" key="1">
    <source>
        <dbReference type="ARBA" id="ARBA00009796"/>
    </source>
</evidence>
<dbReference type="PANTHER" id="PTHR10681">
    <property type="entry name" value="THIOREDOXIN PEROXIDASE"/>
    <property type="match status" value="1"/>
</dbReference>
<dbReference type="AlphaFoldDB" id="A0A0S8G475"/>
<organism evidence="5 6">
    <name type="scientific">candidate division TA06 bacterium SM23_40</name>
    <dbReference type="NCBI Taxonomy" id="1703774"/>
    <lineage>
        <taxon>Bacteria</taxon>
        <taxon>Bacteria division TA06</taxon>
    </lineage>
</organism>
<reference evidence="5 6" key="1">
    <citation type="journal article" date="2015" name="Microbiome">
        <title>Genomic resolution of linkages in carbon, nitrogen, and sulfur cycling among widespread estuary sediment bacteria.</title>
        <authorList>
            <person name="Baker B.J."/>
            <person name="Lazar C.S."/>
            <person name="Teske A.P."/>
            <person name="Dick G.J."/>
        </authorList>
    </citation>
    <scope>NUCLEOTIDE SEQUENCE [LARGE SCALE GENOMIC DNA]</scope>
    <source>
        <strain evidence="5">SM23_40</strain>
    </source>
</reference>
<dbReference type="GO" id="GO:0042744">
    <property type="term" value="P:hydrogen peroxide catabolic process"/>
    <property type="evidence" value="ECO:0007669"/>
    <property type="project" value="TreeGrafter"/>
</dbReference>
<dbReference type="GO" id="GO:0045454">
    <property type="term" value="P:cell redox homeostasis"/>
    <property type="evidence" value="ECO:0007669"/>
    <property type="project" value="TreeGrafter"/>
</dbReference>
<dbReference type="InterPro" id="IPR000866">
    <property type="entry name" value="AhpC/TSA"/>
</dbReference>
<dbReference type="PANTHER" id="PTHR10681:SF128">
    <property type="entry name" value="THIOREDOXIN-DEPENDENT PEROXIDE REDUCTASE, MITOCHONDRIAL"/>
    <property type="match status" value="1"/>
</dbReference>
<dbReference type="InterPro" id="IPR050217">
    <property type="entry name" value="Peroxiredoxin"/>
</dbReference>
<dbReference type="SUPFAM" id="SSF52833">
    <property type="entry name" value="Thioredoxin-like"/>
    <property type="match status" value="1"/>
</dbReference>
<feature type="domain" description="Alkyl hydroperoxide reductase subunit C/ Thiol specific antioxidant" evidence="4">
    <location>
        <begin position="41"/>
        <end position="84"/>
    </location>
</feature>
<gene>
    <name evidence="5" type="ORF">AMJ82_11695</name>
</gene>
<dbReference type="GO" id="GO:0008379">
    <property type="term" value="F:thioredoxin peroxidase activity"/>
    <property type="evidence" value="ECO:0007669"/>
    <property type="project" value="TreeGrafter"/>
</dbReference>
<comment type="caution">
    <text evidence="5">The sequence shown here is derived from an EMBL/GenBank/DDBJ whole genome shotgun (WGS) entry which is preliminary data.</text>
</comment>
<dbReference type="GO" id="GO:0006979">
    <property type="term" value="P:response to oxidative stress"/>
    <property type="evidence" value="ECO:0007669"/>
    <property type="project" value="TreeGrafter"/>
</dbReference>
<dbReference type="GO" id="GO:0033554">
    <property type="term" value="P:cellular response to stress"/>
    <property type="evidence" value="ECO:0007669"/>
    <property type="project" value="TreeGrafter"/>
</dbReference>
<keyword evidence="2" id="KW-0560">Oxidoreductase</keyword>
<evidence type="ECO:0000256" key="3">
    <source>
        <dbReference type="ARBA" id="ARBA00037420"/>
    </source>
</evidence>
<evidence type="ECO:0000313" key="6">
    <source>
        <dbReference type="Proteomes" id="UP000051717"/>
    </source>
</evidence>
<sequence length="84" mass="9078">MPKMKDGCVKPARGPILEAAESTTPTGKALPREVGKMQARVGAEAPDFEANAFVAGEGFKPVRLSAYRGKWIVLCFYPGDFTFV</sequence>
<comment type="similarity">
    <text evidence="1">Belongs to the peroxiredoxin family. AhpC/Prx1 subfamily.</text>
</comment>
<evidence type="ECO:0000313" key="5">
    <source>
        <dbReference type="EMBL" id="KPK66685.1"/>
    </source>
</evidence>
<proteinExistence type="inferred from homology"/>
<name>A0A0S8G475_UNCT6</name>
<dbReference type="Pfam" id="PF00578">
    <property type="entry name" value="AhpC-TSA"/>
    <property type="match status" value="1"/>
</dbReference>
<dbReference type="InterPro" id="IPR036249">
    <property type="entry name" value="Thioredoxin-like_sf"/>
</dbReference>
<protein>
    <recommendedName>
        <fullName evidence="4">Alkyl hydroperoxide reductase subunit C/ Thiol specific antioxidant domain-containing protein</fullName>
    </recommendedName>
</protein>
<accession>A0A0S8G475</accession>